<dbReference type="EMBL" id="CM047745">
    <property type="protein sequence ID" value="KAJ0026193.1"/>
    <property type="molecule type" value="Genomic_DNA"/>
</dbReference>
<sequence>MDICWKIIKLNTNRMVVGTLYWFDQFMNLVVDNTVEVNGNEKTDIGMVVNLSLFLFVTDGWLSEMAKFTPELKVLKYVGEKEHWCSLHKIMYEQVKEKSSSFDVSSLPFDKLLTTCDIALKVQDFLSQIPWYYAIIDVAQRLENPSSEMLLPIIRNNKYIMNVMLGDY</sequence>
<accession>A0ACC0Y114</accession>
<dbReference type="Proteomes" id="UP001163603">
    <property type="component" value="Chromosome 10"/>
</dbReference>
<protein>
    <submittedName>
        <fullName evidence="1">Uncharacterized protein</fullName>
    </submittedName>
</protein>
<reference evidence="2" key="1">
    <citation type="journal article" date="2023" name="G3 (Bethesda)">
        <title>Genome assembly and association tests identify interacting loci associated with vigor, precocity, and sex in interspecific pistachio rootstocks.</title>
        <authorList>
            <person name="Palmer W."/>
            <person name="Jacygrad E."/>
            <person name="Sagayaradj S."/>
            <person name="Cavanaugh K."/>
            <person name="Han R."/>
            <person name="Bertier L."/>
            <person name="Beede B."/>
            <person name="Kafkas S."/>
            <person name="Golino D."/>
            <person name="Preece J."/>
            <person name="Michelmore R."/>
        </authorList>
    </citation>
    <scope>NUCLEOTIDE SEQUENCE [LARGE SCALE GENOMIC DNA]</scope>
</reference>
<keyword evidence="2" id="KW-1185">Reference proteome</keyword>
<comment type="caution">
    <text evidence="1">The sequence shown here is derived from an EMBL/GenBank/DDBJ whole genome shotgun (WGS) entry which is preliminary data.</text>
</comment>
<evidence type="ECO:0000313" key="1">
    <source>
        <dbReference type="EMBL" id="KAJ0026193.1"/>
    </source>
</evidence>
<name>A0ACC0Y114_9ROSI</name>
<gene>
    <name evidence="1" type="ORF">Pint_06781</name>
</gene>
<organism evidence="1 2">
    <name type="scientific">Pistacia integerrima</name>
    <dbReference type="NCBI Taxonomy" id="434235"/>
    <lineage>
        <taxon>Eukaryota</taxon>
        <taxon>Viridiplantae</taxon>
        <taxon>Streptophyta</taxon>
        <taxon>Embryophyta</taxon>
        <taxon>Tracheophyta</taxon>
        <taxon>Spermatophyta</taxon>
        <taxon>Magnoliopsida</taxon>
        <taxon>eudicotyledons</taxon>
        <taxon>Gunneridae</taxon>
        <taxon>Pentapetalae</taxon>
        <taxon>rosids</taxon>
        <taxon>malvids</taxon>
        <taxon>Sapindales</taxon>
        <taxon>Anacardiaceae</taxon>
        <taxon>Pistacia</taxon>
    </lineage>
</organism>
<evidence type="ECO:0000313" key="2">
    <source>
        <dbReference type="Proteomes" id="UP001163603"/>
    </source>
</evidence>
<proteinExistence type="predicted"/>